<dbReference type="EMBL" id="CP044399">
    <property type="protein sequence ID" value="QFI37016.1"/>
    <property type="molecule type" value="Genomic_DNA"/>
</dbReference>
<dbReference type="KEGG" id="mmaa:FR932_03815"/>
<reference evidence="1 2" key="1">
    <citation type="submission" date="2019-09" db="EMBL/GenBank/DDBJ databases">
        <title>Hybrid Assembly of the complete Genome of the Deep-Sea Bacterium Moritella marina from long Nanopore and Illumina reads.</title>
        <authorList>
            <person name="Magin S."/>
            <person name="Georgoulis A."/>
            <person name="Papadimitriou K."/>
            <person name="Iliakis G."/>
            <person name="Vorgias C.E."/>
        </authorList>
    </citation>
    <scope>NUCLEOTIDE SEQUENCE [LARGE SCALE GENOMIC DNA]</scope>
    <source>
        <strain evidence="1 2">MP-1</strain>
    </source>
</reference>
<evidence type="ECO:0000313" key="2">
    <source>
        <dbReference type="Proteomes" id="UP000327424"/>
    </source>
</evidence>
<evidence type="ECO:0008006" key="3">
    <source>
        <dbReference type="Google" id="ProtNLM"/>
    </source>
</evidence>
<evidence type="ECO:0000313" key="1">
    <source>
        <dbReference type="EMBL" id="QFI37016.1"/>
    </source>
</evidence>
<protein>
    <recommendedName>
        <fullName evidence="3">Integrase</fullName>
    </recommendedName>
</protein>
<keyword evidence="2" id="KW-1185">Reference proteome</keyword>
<dbReference type="SUPFAM" id="SSF56349">
    <property type="entry name" value="DNA breaking-rejoining enzymes"/>
    <property type="match status" value="1"/>
</dbReference>
<dbReference type="OrthoDB" id="8768428at2"/>
<dbReference type="RefSeq" id="WP_019439380.1">
    <property type="nucleotide sequence ID" value="NZ_ALOE01000001.1"/>
</dbReference>
<organism evidence="1 2">
    <name type="scientific">Moritella marina ATCC 15381</name>
    <dbReference type="NCBI Taxonomy" id="1202962"/>
    <lineage>
        <taxon>Bacteria</taxon>
        <taxon>Pseudomonadati</taxon>
        <taxon>Pseudomonadota</taxon>
        <taxon>Gammaproteobacteria</taxon>
        <taxon>Alteromonadales</taxon>
        <taxon>Moritellaceae</taxon>
        <taxon>Moritella</taxon>
    </lineage>
</organism>
<sequence>MPTINRNIMYPASLPFTKIVATVPDVYHQDGNKFNYPNDDFVISRDIKGNVLSRYRDLVYDLAPYASTKSSKTKIPFNLIEGESYKREAHWLWFICYRFDKNGRNKNNLSVGVLYSRFTGFVKPLCKFAKLNNVSTIYVLETKKLLAKFIYENDTAMFNKQALPSLRLYHQLKNKIGFSVALSDYIFDVLAKRAKQVSSNKQQTELIPPRLYGLWLKEALATVGEFENNAESISTLLHQLINERPPDKKAYSPTMRAKAWSNWIEESKLQDLAKSKQFLSERRKFVFYLSGVMLVCKGLIHFYSGMRDDEVLSLNYHCLQLDKVNHRPRARLIGNTTKYIGSKKQEQWVTSVEIERVIAVLQSIVKPIASVLDVTVELDFKKGETPCPLFLSTNYILSRKYRAINPLGKVKFWGAKFTLSLSAIWRNDLLRITEEDVKYLEHFEPERNWRQPEFGIGKIWHFKSHQFRRSLAVYSAQSGLVSIGSLQLQLKHLCQEITFYYGNGAERAGNIFNIESNNHMAHEFISQKPLADYTAWVWQILFSDEKLDGINGKVIERTIKADTPEKQKAILTDRTKTIKQFKNGQRAYAETPLGGCETTTPCDKKLMHNLTACIDCSKADLKPSKVARTIDSMTIFVDSLAPNSVEYRTERSELDELIALKKRMERN</sequence>
<dbReference type="AlphaFoldDB" id="A0A5J6WGC0"/>
<name>A0A5J6WGC0_MORMI</name>
<gene>
    <name evidence="1" type="ORF">FR932_03815</name>
</gene>
<proteinExistence type="predicted"/>
<dbReference type="InterPro" id="IPR011010">
    <property type="entry name" value="DNA_brk_join_enz"/>
</dbReference>
<dbReference type="Proteomes" id="UP000327424">
    <property type="component" value="Chromosome"/>
</dbReference>
<dbReference type="GO" id="GO:0003677">
    <property type="term" value="F:DNA binding"/>
    <property type="evidence" value="ECO:0007669"/>
    <property type="project" value="InterPro"/>
</dbReference>
<accession>A0A5J6WGC0</accession>